<dbReference type="Gene3D" id="3.40.50.300">
    <property type="entry name" value="P-loop containing nucleotide triphosphate hydrolases"/>
    <property type="match status" value="1"/>
</dbReference>
<dbReference type="InterPro" id="IPR027417">
    <property type="entry name" value="P-loop_NTPase"/>
</dbReference>
<dbReference type="InterPro" id="IPR052922">
    <property type="entry name" value="Cytidylate_Kinase-2"/>
</dbReference>
<dbReference type="Proteomes" id="UP000596387">
    <property type="component" value="Chromosome"/>
</dbReference>
<reference evidence="1 2" key="1">
    <citation type="submission" date="2019-12" db="EMBL/GenBank/DDBJ databases">
        <title>Complete Genome Sequence of a Quorum-Sensing Bacterium,Rhodobacteraceae bacterium C31, Isolated from a marine microalgae symbiotic bacteria.</title>
        <authorList>
            <person name="Zhang Y."/>
        </authorList>
    </citation>
    <scope>NUCLEOTIDE SEQUENCE [LARGE SCALE GENOMIC DNA]</scope>
    <source>
        <strain evidence="1 2">C31</strain>
    </source>
</reference>
<gene>
    <name evidence="1" type="ORF">GQA70_19235</name>
</gene>
<dbReference type="EMBL" id="CP047166">
    <property type="protein sequence ID" value="QRF68257.1"/>
    <property type="molecule type" value="Genomic_DNA"/>
</dbReference>
<dbReference type="PANTHER" id="PTHR37816">
    <property type="entry name" value="YALI0E33011P"/>
    <property type="match status" value="1"/>
</dbReference>
<keyword evidence="2" id="KW-1185">Reference proteome</keyword>
<accession>A0ABX7FEF1</accession>
<organism evidence="1 2">
    <name type="scientific">Ponticoccus alexandrii</name>
    <dbReference type="NCBI Taxonomy" id="1943633"/>
    <lineage>
        <taxon>Bacteria</taxon>
        <taxon>Pseudomonadati</taxon>
        <taxon>Pseudomonadota</taxon>
        <taxon>Alphaproteobacteria</taxon>
        <taxon>Rhodobacterales</taxon>
        <taxon>Roseobacteraceae</taxon>
        <taxon>Ponticoccus</taxon>
    </lineage>
</organism>
<protein>
    <submittedName>
        <fullName evidence="1">AAA family ATPase</fullName>
    </submittedName>
</protein>
<evidence type="ECO:0000313" key="2">
    <source>
        <dbReference type="Proteomes" id="UP000596387"/>
    </source>
</evidence>
<sequence>MKRVMIVGQPGAGKSTLARALARRTGLPVVHTDCIHWQPGWVERDRDEKIALMRTEENRESWIIEGGLSATWDTRLARADTLIVLDLPVWLRLWRVLRRRLEYAGGQTRPDLPPDCPERLDPAFLRWIWDTRHSNRRRARAMIDAAGDRRVVLLESPRAVRRFLRDLDSGGLPGQ</sequence>
<name>A0ABX7FEF1_9RHOB</name>
<proteinExistence type="predicted"/>
<dbReference type="Pfam" id="PF13238">
    <property type="entry name" value="AAA_18"/>
    <property type="match status" value="1"/>
</dbReference>
<dbReference type="PANTHER" id="PTHR37816:SF2">
    <property type="entry name" value="DNA TOPOLOGY MODULATION PROTEIN FLAR-RELATED PROTEIN"/>
    <property type="match status" value="1"/>
</dbReference>
<dbReference type="SUPFAM" id="SSF52540">
    <property type="entry name" value="P-loop containing nucleoside triphosphate hydrolases"/>
    <property type="match status" value="1"/>
</dbReference>
<evidence type="ECO:0000313" key="1">
    <source>
        <dbReference type="EMBL" id="QRF68257.1"/>
    </source>
</evidence>